<dbReference type="RefSeq" id="WP_380147536.1">
    <property type="nucleotide sequence ID" value="NZ_JBHUOR010000041.1"/>
</dbReference>
<proteinExistence type="predicted"/>
<dbReference type="EMBL" id="JBHUOR010000041">
    <property type="protein sequence ID" value="MFD2868482.1"/>
    <property type="molecule type" value="Genomic_DNA"/>
</dbReference>
<comment type="caution">
    <text evidence="1">The sequence shown here is derived from an EMBL/GenBank/DDBJ whole genome shotgun (WGS) entry which is preliminary data.</text>
</comment>
<evidence type="ECO:0000313" key="1">
    <source>
        <dbReference type="EMBL" id="MFD2868482.1"/>
    </source>
</evidence>
<evidence type="ECO:0000313" key="2">
    <source>
        <dbReference type="Proteomes" id="UP001597568"/>
    </source>
</evidence>
<evidence type="ECO:0008006" key="3">
    <source>
        <dbReference type="Google" id="ProtNLM"/>
    </source>
</evidence>
<dbReference type="Proteomes" id="UP001597568">
    <property type="component" value="Unassembled WGS sequence"/>
</dbReference>
<keyword evidence="2" id="KW-1185">Reference proteome</keyword>
<accession>A0ABW5XZH9</accession>
<reference evidence="2" key="1">
    <citation type="journal article" date="2019" name="Int. J. Syst. Evol. Microbiol.">
        <title>The Global Catalogue of Microorganisms (GCM) 10K type strain sequencing project: providing services to taxonomists for standard genome sequencing and annotation.</title>
        <authorList>
            <consortium name="The Broad Institute Genomics Platform"/>
            <consortium name="The Broad Institute Genome Sequencing Center for Infectious Disease"/>
            <person name="Wu L."/>
            <person name="Ma J."/>
        </authorList>
    </citation>
    <scope>NUCLEOTIDE SEQUENCE [LARGE SCALE GENOMIC DNA]</scope>
    <source>
        <strain evidence="2">KCTC 33522</strain>
    </source>
</reference>
<gene>
    <name evidence="1" type="ORF">ACFSY7_08220</name>
</gene>
<sequence>MFSAFSSVRKRKSEHVFTAYKRFDCEEKCYPVKIDFGSVKMMDQVIGRKPKNLIKKTNM</sequence>
<name>A0ABW5XZH9_9BACL</name>
<organism evidence="1 2">
    <name type="scientific">Kurthia populi</name>
    <dbReference type="NCBI Taxonomy" id="1562132"/>
    <lineage>
        <taxon>Bacteria</taxon>
        <taxon>Bacillati</taxon>
        <taxon>Bacillota</taxon>
        <taxon>Bacilli</taxon>
        <taxon>Bacillales</taxon>
        <taxon>Caryophanaceae</taxon>
        <taxon>Kurthia</taxon>
    </lineage>
</organism>
<protein>
    <recommendedName>
        <fullName evidence="3">Transposase</fullName>
    </recommendedName>
</protein>